<dbReference type="Proteomes" id="UP000245412">
    <property type="component" value="Unassembled WGS sequence"/>
</dbReference>
<organism evidence="3 4">
    <name type="scientific">Murimonas intestini</name>
    <dbReference type="NCBI Taxonomy" id="1337051"/>
    <lineage>
        <taxon>Bacteria</taxon>
        <taxon>Bacillati</taxon>
        <taxon>Bacillota</taxon>
        <taxon>Clostridia</taxon>
        <taxon>Lachnospirales</taxon>
        <taxon>Lachnospiraceae</taxon>
        <taxon>Murimonas</taxon>
    </lineage>
</organism>
<dbReference type="InterPro" id="IPR028098">
    <property type="entry name" value="Glyco_trans_4-like_N"/>
</dbReference>
<dbReference type="GO" id="GO:0016757">
    <property type="term" value="F:glycosyltransferase activity"/>
    <property type="evidence" value="ECO:0007669"/>
    <property type="project" value="InterPro"/>
</dbReference>
<accession>A0AB73T6W0</accession>
<dbReference type="AlphaFoldDB" id="A0AB73T6W0"/>
<dbReference type="RefSeq" id="WP_109625318.1">
    <property type="nucleotide sequence ID" value="NZ_JANKBI010000002.1"/>
</dbReference>
<dbReference type="PANTHER" id="PTHR12526">
    <property type="entry name" value="GLYCOSYLTRANSFERASE"/>
    <property type="match status" value="1"/>
</dbReference>
<dbReference type="Pfam" id="PF13439">
    <property type="entry name" value="Glyco_transf_4"/>
    <property type="match status" value="1"/>
</dbReference>
<evidence type="ECO:0000313" key="3">
    <source>
        <dbReference type="EMBL" id="PWJ77200.1"/>
    </source>
</evidence>
<comment type="caution">
    <text evidence="3">The sequence shown here is derived from an EMBL/GenBank/DDBJ whole genome shotgun (WGS) entry which is preliminary data.</text>
</comment>
<dbReference type="Gene3D" id="3.40.50.2000">
    <property type="entry name" value="Glycogen Phosphorylase B"/>
    <property type="match status" value="2"/>
</dbReference>
<dbReference type="PANTHER" id="PTHR12526:SF630">
    <property type="entry name" value="GLYCOSYLTRANSFERASE"/>
    <property type="match status" value="1"/>
</dbReference>
<feature type="domain" description="Glycosyltransferase subfamily 4-like N-terminal" evidence="2">
    <location>
        <begin position="14"/>
        <end position="188"/>
    </location>
</feature>
<keyword evidence="4" id="KW-1185">Reference proteome</keyword>
<sequence length="378" mass="43587">MKKVLFLIESLSGGGAEKVLTDIVRNIDKKKFNVTVMTVVKTGVYVNEVSKHCTMVSMLPPYEESKNLLERIKYHRMYKFIYSATSEKVYRWFIQEKYDVEIAFVEGFTTKLVAASSNKYSKKVAWVHIDMEKNPYADQYFSSIGDEKEIYEKFDRIISVSKSVKDVFQKKFRVNVPNQIIYNPIDTENIILKANEQIFCTKNKKLQIITVGRLEYQKGFDRLINALAEINDKSIDYHLWVLGEGTMRRSLEEMIKKEKLENRVSLLGFQENPYAWMKNSDAFFCTSRAEGYSLVVAEAMILGLPVISVDCSGPNELLDYGNYGMIIPNTDNAISKTIKDLICGKIDLKSFSVLSLKRKTFFSIKRAIKEIENLIEEI</sequence>
<dbReference type="EMBL" id="QGGY01000003">
    <property type="protein sequence ID" value="PWJ77200.1"/>
    <property type="molecule type" value="Genomic_DNA"/>
</dbReference>
<evidence type="ECO:0000259" key="1">
    <source>
        <dbReference type="Pfam" id="PF00534"/>
    </source>
</evidence>
<protein>
    <submittedName>
        <fullName evidence="3">Glycosyltransferase involved in cell wall biosynthesis</fullName>
    </submittedName>
</protein>
<reference evidence="3 4" key="1">
    <citation type="submission" date="2018-05" db="EMBL/GenBank/DDBJ databases">
        <authorList>
            <person name="Goeker M."/>
            <person name="Huntemann M."/>
            <person name="Clum A."/>
            <person name="Pillay M."/>
            <person name="Palaniappan K."/>
            <person name="Varghese N."/>
            <person name="Mikhailova N."/>
            <person name="Stamatis D."/>
            <person name="Reddy T."/>
            <person name="Daum C."/>
            <person name="Shapiro N."/>
            <person name="Ivanova N."/>
            <person name="Kyrpides N."/>
            <person name="Woyke T."/>
        </authorList>
    </citation>
    <scope>NUCLEOTIDE SEQUENCE [LARGE SCALE GENOMIC DNA]</scope>
    <source>
        <strain evidence="3 4">DSM 26524</strain>
    </source>
</reference>
<evidence type="ECO:0000259" key="2">
    <source>
        <dbReference type="Pfam" id="PF13439"/>
    </source>
</evidence>
<dbReference type="SUPFAM" id="SSF53756">
    <property type="entry name" value="UDP-Glycosyltransferase/glycogen phosphorylase"/>
    <property type="match status" value="1"/>
</dbReference>
<dbReference type="CDD" id="cd03811">
    <property type="entry name" value="GT4_GT28_WabH-like"/>
    <property type="match status" value="1"/>
</dbReference>
<dbReference type="InterPro" id="IPR001296">
    <property type="entry name" value="Glyco_trans_1"/>
</dbReference>
<proteinExistence type="predicted"/>
<gene>
    <name evidence="3" type="ORF">C7383_10341</name>
</gene>
<name>A0AB73T6W0_9FIRM</name>
<feature type="domain" description="Glycosyl transferase family 1" evidence="1">
    <location>
        <begin position="202"/>
        <end position="343"/>
    </location>
</feature>
<evidence type="ECO:0000313" key="4">
    <source>
        <dbReference type="Proteomes" id="UP000245412"/>
    </source>
</evidence>
<dbReference type="Pfam" id="PF00534">
    <property type="entry name" value="Glycos_transf_1"/>
    <property type="match status" value="1"/>
</dbReference>